<keyword evidence="8 18" id="KW-0833">Ubl conjugation pathway</keyword>
<evidence type="ECO:0000256" key="3">
    <source>
        <dbReference type="ARBA" id="ARBA00004906"/>
    </source>
</evidence>
<keyword evidence="6 18" id="KW-0479">Metal-binding</keyword>
<sequence>MSGPGNKRAAGDGGSGPPEKKLSREEKTTTTLIEPIRLGGISSTEEMDLKVLQFKNKKLAERLEQRQACEDELRERIEKLEKRQATDDATLLIVNRYWAQLDETVEALLRCHESRIRELEERDRRESKKIADEDALRRIRQAEEQIEHLQRKLGATKQEEEALLSEMDAQLLTVQKLEEKERALQGSLGGVEKELTLRSQALELNKRKAVEAAQLAEDLKVQLEHVQTRLREIQPCLAESRAAREKESFNLKRAQEDISRLRRKLEKQRKVEVYADADEILQEEIKEYKARLTCPCCNTRKKDAVLTKCFHVFCFECVRGRYEARQRKCPKCNAAFGAHDFHRIYIS</sequence>
<evidence type="ECO:0000256" key="14">
    <source>
        <dbReference type="ARBA" id="ARBA00037123"/>
    </source>
</evidence>
<evidence type="ECO:0000256" key="7">
    <source>
        <dbReference type="ARBA" id="ARBA00022771"/>
    </source>
</evidence>
<reference evidence="22" key="1">
    <citation type="submission" date="2004-03" db="EMBL/GenBank/DDBJ databases">
        <title>NEDO human cDNA sequencing project.</title>
        <authorList>
            <person name="Suzuki O."/>
            <person name="Sasaki N."/>
            <person name="Aotsuka S."/>
            <person name="Shoji T."/>
            <person name="Ichihara T."/>
            <person name="Shiohata N."/>
            <person name="Matsumoto K."/>
            <person name="Hirano M."/>
            <person name="Sano S."/>
            <person name="Nomura R."/>
            <person name="Yoshikawa Y."/>
            <person name="Matsumura Y."/>
            <person name="Moriya S."/>
            <person name="Chiba E."/>
            <person name="Momiyama H."/>
            <person name="Onogawa S."/>
            <person name="Kaeriyama S."/>
            <person name="Satoh N."/>
            <person name="Matsunawa H."/>
            <person name="Takahashi E."/>
            <person name="Kataoka R."/>
            <person name="Kuga N."/>
            <person name="Kuroda A."/>
            <person name="Satoh I."/>
            <person name="Kamata K."/>
            <person name="Takami S."/>
            <person name="Terashima Y."/>
            <person name="Watanabe M."/>
            <person name="Sugiyama T."/>
            <person name="Irie R."/>
            <person name="Otsuki T."/>
            <person name="Sato H."/>
            <person name="Ota T."/>
            <person name="Wakamatsu A."/>
            <person name="Ishii S."/>
            <person name="Yamamoto J."/>
            <person name="Isono Y."/>
            <person name="Kawai-Hio Y."/>
            <person name="Saito K."/>
            <person name="Nishikawa T."/>
            <person name="Kimura K."/>
            <person name="Yamashita H."/>
            <person name="Matsuo K."/>
            <person name="Nakamura Y."/>
            <person name="Sekine M."/>
            <person name="Kikuchi H."/>
            <person name="Kanda K."/>
            <person name="Wagatsuma M."/>
            <person name="Murakawa K."/>
            <person name="Kanehori K."/>
            <person name="Takahashi-Fujii A."/>
            <person name="Oshima A."/>
            <person name="Sugiyama A."/>
            <person name="Kawakami B."/>
            <person name="Suzuki Y."/>
            <person name="Sugano S."/>
            <person name="Nagahari K."/>
            <person name="Masuho Y."/>
            <person name="Nagai K."/>
            <person name="Isogai T."/>
        </authorList>
    </citation>
    <scope>NUCLEOTIDE SEQUENCE</scope>
    <source>
        <tissue evidence="22">Brain</tissue>
    </source>
</reference>
<evidence type="ECO:0000259" key="21">
    <source>
        <dbReference type="PROSITE" id="PS50089"/>
    </source>
</evidence>
<comment type="catalytic activity">
    <reaction evidence="1 18">
        <text>S-ubiquitinyl-[E2 ubiquitin-conjugating enzyme]-L-cysteine + [acceptor protein]-L-lysine = [E2 ubiquitin-conjugating enzyme]-L-cysteine + N(6)-ubiquitinyl-[acceptor protein]-L-lysine.</text>
        <dbReference type="EC" id="2.3.2.27"/>
    </reaction>
</comment>
<dbReference type="InterPro" id="IPR018957">
    <property type="entry name" value="Znf_C3HC4_RING-type"/>
</dbReference>
<dbReference type="PANTHER" id="PTHR23163">
    <property type="entry name" value="RING FINGER PROTEIN-RELATED"/>
    <property type="match status" value="1"/>
</dbReference>
<dbReference type="EMBL" id="AK131310">
    <property type="protein sequence ID" value="BAD18476.1"/>
    <property type="molecule type" value="mRNA"/>
</dbReference>
<dbReference type="GO" id="GO:0016567">
    <property type="term" value="P:protein ubiquitination"/>
    <property type="evidence" value="ECO:0007669"/>
    <property type="project" value="UniProtKB-UniRule"/>
</dbReference>
<dbReference type="InterPro" id="IPR013083">
    <property type="entry name" value="Znf_RING/FYVE/PHD"/>
</dbReference>
<evidence type="ECO:0000256" key="15">
    <source>
        <dbReference type="ARBA" id="ARBA00057328"/>
    </source>
</evidence>
<protein>
    <recommendedName>
        <fullName evidence="18">E3 ubiquitin protein ligase</fullName>
        <ecNumber evidence="18">2.3.2.27</ecNumber>
    </recommendedName>
</protein>
<feature type="region of interest" description="Disordered" evidence="20">
    <location>
        <begin position="1"/>
        <end position="34"/>
    </location>
</feature>
<dbReference type="GO" id="GO:0003730">
    <property type="term" value="F:mRNA 3'-UTR binding"/>
    <property type="evidence" value="ECO:0007669"/>
    <property type="project" value="UniProtKB-ARBA"/>
</dbReference>
<evidence type="ECO:0000256" key="9">
    <source>
        <dbReference type="ARBA" id="ARBA00022833"/>
    </source>
</evidence>
<evidence type="ECO:0000313" key="22">
    <source>
        <dbReference type="EMBL" id="BAD18476.1"/>
    </source>
</evidence>
<evidence type="ECO:0000256" key="20">
    <source>
        <dbReference type="SAM" id="MobiDB-lite"/>
    </source>
</evidence>
<dbReference type="SMART" id="SM00184">
    <property type="entry name" value="RING"/>
    <property type="match status" value="1"/>
</dbReference>
<evidence type="ECO:0000256" key="18">
    <source>
        <dbReference type="RuleBase" id="RU365038"/>
    </source>
</evidence>
<evidence type="ECO:0000256" key="17">
    <source>
        <dbReference type="PROSITE-ProRule" id="PRU00175"/>
    </source>
</evidence>
<evidence type="ECO:0000256" key="10">
    <source>
        <dbReference type="ARBA" id="ARBA00022853"/>
    </source>
</evidence>
<dbReference type="EC" id="2.3.2.27" evidence="18"/>
<evidence type="ECO:0000256" key="5">
    <source>
        <dbReference type="ARBA" id="ARBA00022679"/>
    </source>
</evidence>
<feature type="compositionally biased region" description="Basic and acidic residues" evidence="20">
    <location>
        <begin position="18"/>
        <end position="28"/>
    </location>
</feature>
<comment type="similarity">
    <text evidence="4 18">Belongs to the BRE1 family.</text>
</comment>
<keyword evidence="11" id="KW-0007">Acetylation</keyword>
<dbReference type="PROSITE" id="PS00518">
    <property type="entry name" value="ZF_RING_1"/>
    <property type="match status" value="1"/>
</dbReference>
<comment type="subcellular location">
    <subcellularLocation>
        <location evidence="2 18">Nucleus</location>
    </subcellularLocation>
</comment>
<keyword evidence="10 18" id="KW-0156">Chromatin regulator</keyword>
<dbReference type="ProteomicsDB" id="68000"/>
<dbReference type="SUPFAM" id="SSF57850">
    <property type="entry name" value="RING/U-box"/>
    <property type="match status" value="1"/>
</dbReference>
<feature type="coiled-coil region" evidence="19">
    <location>
        <begin position="244"/>
        <end position="271"/>
    </location>
</feature>
<evidence type="ECO:0000256" key="4">
    <source>
        <dbReference type="ARBA" id="ARBA00005555"/>
    </source>
</evidence>
<comment type="subunit">
    <text evidence="16">(Microbial infection) Interacts with human herpesvirus 8 (KSHV) protein RTA/ORF50; this interaction targets the SMC5-SMC6 complex for proteasomal degradation.</text>
</comment>
<keyword evidence="13 18" id="KW-0539">Nucleus</keyword>
<keyword evidence="7 17" id="KW-0863">Zinc-finger</keyword>
<dbReference type="GO" id="GO:0061630">
    <property type="term" value="F:ubiquitin protein ligase activity"/>
    <property type="evidence" value="ECO:0007669"/>
    <property type="project" value="UniProtKB-EC"/>
</dbReference>
<dbReference type="FunFam" id="3.30.40.10:FF:000040">
    <property type="entry name" value="E3 ubiquitin protein ligase"/>
    <property type="match status" value="1"/>
</dbReference>
<accession>E7EUU7</accession>
<proteinExistence type="evidence at transcript level"/>
<dbReference type="InterPro" id="IPR017907">
    <property type="entry name" value="Znf_RING_CS"/>
</dbReference>
<dbReference type="AlphaFoldDB" id="Q6ZN99"/>
<comment type="function">
    <text evidence="15">(Microbial infection) Promotes the human herpesvirus 8 (KSHV) lytic cycle by inducing the expression of lytic viral genes including the latency switch gene RTA/ORF50.</text>
</comment>
<keyword evidence="5 18" id="KW-0808">Transferase</keyword>
<dbReference type="GO" id="GO:0008270">
    <property type="term" value="F:zinc ion binding"/>
    <property type="evidence" value="ECO:0007669"/>
    <property type="project" value="UniProtKB-KW"/>
</dbReference>
<dbReference type="GO" id="GO:0006325">
    <property type="term" value="P:chromatin organization"/>
    <property type="evidence" value="ECO:0007669"/>
    <property type="project" value="UniProtKB-KW"/>
</dbReference>
<evidence type="ECO:0000256" key="1">
    <source>
        <dbReference type="ARBA" id="ARBA00000900"/>
    </source>
</evidence>
<dbReference type="InterPro" id="IPR013956">
    <property type="entry name" value="E3_ubiquit_lig_Bre1"/>
</dbReference>
<dbReference type="Pfam" id="PF00097">
    <property type="entry name" value="zf-C3HC4"/>
    <property type="match status" value="1"/>
</dbReference>
<dbReference type="GO" id="GO:0005634">
    <property type="term" value="C:nucleus"/>
    <property type="evidence" value="ECO:0007669"/>
    <property type="project" value="UniProtKB-SubCell"/>
</dbReference>
<comment type="pathway">
    <text evidence="3 18">Protein modification; protein ubiquitination.</text>
</comment>
<comment type="subunit">
    <text evidence="18">Component of the RNF20/40 complex (also known as BRE1 complex) probably composed of 2 copies of RNF20/BRE1A and 2 copies of RNF40/BRE1B. Interacts with UBE2E1/UBCH6.</text>
</comment>
<dbReference type="Gene3D" id="3.30.40.10">
    <property type="entry name" value="Zinc/RING finger domain, C3HC4 (zinc finger)"/>
    <property type="match status" value="1"/>
</dbReference>
<feature type="coiled-coil region" evidence="19">
    <location>
        <begin position="63"/>
        <end position="194"/>
    </location>
</feature>
<keyword evidence="9 18" id="KW-0862">Zinc</keyword>
<evidence type="ECO:0000256" key="2">
    <source>
        <dbReference type="ARBA" id="ARBA00004123"/>
    </source>
</evidence>
<evidence type="ECO:0000256" key="19">
    <source>
        <dbReference type="SAM" id="Coils"/>
    </source>
</evidence>
<evidence type="ECO:0000256" key="16">
    <source>
        <dbReference type="ARBA" id="ARBA00065593"/>
    </source>
</evidence>
<evidence type="ECO:0000256" key="12">
    <source>
        <dbReference type="ARBA" id="ARBA00023054"/>
    </source>
</evidence>
<evidence type="ECO:0000256" key="11">
    <source>
        <dbReference type="ARBA" id="ARBA00022990"/>
    </source>
</evidence>
<comment type="function">
    <text evidence="14">Component of the RNF20/40 E3 ubiquitin-protein ligase complex that mediates monoubiquitination of 'Lys-120' of histone H2B (H2BK120ub1). H2BK120ub1 gives a specific tag for epigenetic transcriptional activation and is also prerequisite for histone H3 'Lys-4' and 'Lys-79' methylation (H3K4me and H3K79me, respectively). It thereby plays a central role in histone code and gene regulation. The RNF20/40 complex forms a H2B ubiquitin ligase complex in cooperation with the E2 enzyme UBE2A or UBE2B; reports about the cooperation with UBE2E1/UBCH are contradictory. Required for transcriptional activation of Hox genes.</text>
</comment>
<accession>Q6ZN99</accession>
<evidence type="ECO:0000256" key="6">
    <source>
        <dbReference type="ARBA" id="ARBA00022723"/>
    </source>
</evidence>
<name>Q6ZN99_HUMAN</name>
<dbReference type="UniPathway" id="UPA00143"/>
<dbReference type="GO" id="GO:0033503">
    <property type="term" value="C:HULC complex"/>
    <property type="evidence" value="ECO:0007669"/>
    <property type="project" value="UniProtKB-ARBA"/>
</dbReference>
<organism evidence="22">
    <name type="scientific">Homo sapiens</name>
    <name type="common">Human</name>
    <dbReference type="NCBI Taxonomy" id="9606"/>
    <lineage>
        <taxon>Eukaryota</taxon>
        <taxon>Metazoa</taxon>
        <taxon>Chordata</taxon>
        <taxon>Craniata</taxon>
        <taxon>Vertebrata</taxon>
        <taxon>Euteleostomi</taxon>
        <taxon>Mammalia</taxon>
        <taxon>Eutheria</taxon>
        <taxon>Euarchontoglires</taxon>
        <taxon>Primates</taxon>
        <taxon>Haplorrhini</taxon>
        <taxon>Catarrhini</taxon>
        <taxon>Hominidae</taxon>
        <taxon>Homo</taxon>
    </lineage>
</organism>
<evidence type="ECO:0000256" key="13">
    <source>
        <dbReference type="ARBA" id="ARBA00023242"/>
    </source>
</evidence>
<keyword evidence="12 18" id="KW-0175">Coiled coil</keyword>
<dbReference type="PANTHER" id="PTHR23163:SF4">
    <property type="entry name" value="E3 UBIQUITIN-PROTEIN LIGASE BRE1B"/>
    <property type="match status" value="1"/>
</dbReference>
<feature type="domain" description="RING-type" evidence="21">
    <location>
        <begin position="294"/>
        <end position="333"/>
    </location>
</feature>
<dbReference type="InterPro" id="IPR001841">
    <property type="entry name" value="Znf_RING"/>
</dbReference>
<dbReference type="PeptideAtlas" id="Q6ZN99"/>
<evidence type="ECO:0000256" key="8">
    <source>
        <dbReference type="ARBA" id="ARBA00022786"/>
    </source>
</evidence>
<dbReference type="PROSITE" id="PS50089">
    <property type="entry name" value="ZF_RING_2"/>
    <property type="match status" value="1"/>
</dbReference>